<protein>
    <submittedName>
        <fullName evidence="2">Uncharacterized protein</fullName>
    </submittedName>
</protein>
<feature type="region of interest" description="Disordered" evidence="1">
    <location>
        <begin position="1"/>
        <end position="37"/>
    </location>
</feature>
<organism evidence="2 3">
    <name type="scientific">Burkholderia latens</name>
    <dbReference type="NCBI Taxonomy" id="488446"/>
    <lineage>
        <taxon>Bacteria</taxon>
        <taxon>Pseudomonadati</taxon>
        <taxon>Pseudomonadota</taxon>
        <taxon>Betaproteobacteria</taxon>
        <taxon>Burkholderiales</taxon>
        <taxon>Burkholderiaceae</taxon>
        <taxon>Burkholderia</taxon>
        <taxon>Burkholderia cepacia complex</taxon>
    </lineage>
</organism>
<reference evidence="2 3" key="1">
    <citation type="submission" date="2019-09" db="EMBL/GenBank/DDBJ databases">
        <title>Draft genome sequences of 48 bacterial type strains from the CCUG.</title>
        <authorList>
            <person name="Tunovic T."/>
            <person name="Pineiro-Iglesias B."/>
            <person name="Unosson C."/>
            <person name="Inganas E."/>
            <person name="Ohlen M."/>
            <person name="Cardew S."/>
            <person name="Jensie-Markopoulos S."/>
            <person name="Salva-Serra F."/>
            <person name="Jaen-Luchoro D."/>
            <person name="Karlsson R."/>
            <person name="Svensson-Stadler L."/>
            <person name="Chun J."/>
            <person name="Moore E."/>
        </authorList>
    </citation>
    <scope>NUCLEOTIDE SEQUENCE [LARGE SCALE GENOMIC DNA]</scope>
    <source>
        <strain evidence="2 3">CCUG 54555</strain>
    </source>
</reference>
<feature type="compositionally biased region" description="Basic and acidic residues" evidence="1">
    <location>
        <begin position="94"/>
        <end position="105"/>
    </location>
</feature>
<feature type="region of interest" description="Disordered" evidence="1">
    <location>
        <begin position="67"/>
        <end position="105"/>
    </location>
</feature>
<dbReference type="Proteomes" id="UP000430232">
    <property type="component" value="Unassembled WGS sequence"/>
</dbReference>
<evidence type="ECO:0000313" key="2">
    <source>
        <dbReference type="EMBL" id="KAB0644622.1"/>
    </source>
</evidence>
<comment type="caution">
    <text evidence="2">The sequence shown here is derived from an EMBL/GenBank/DDBJ whole genome shotgun (WGS) entry which is preliminary data.</text>
</comment>
<dbReference type="AlphaFoldDB" id="A0A6H9STQ7"/>
<name>A0A6H9STQ7_9BURK</name>
<dbReference type="EMBL" id="VZOJ01000002">
    <property type="protein sequence ID" value="KAB0644622.1"/>
    <property type="molecule type" value="Genomic_DNA"/>
</dbReference>
<sequence length="105" mass="11821">MNQQTFLPPRAPTGRRIDATGRAPRGTKGKNTSRSRISPVGLRVFRCLRQAQKRLLNEAARGRVGLVQQRQRNRKMREGRKTACDVPEGTSHAIGEKKREGESGW</sequence>
<keyword evidence="3" id="KW-1185">Reference proteome</keyword>
<proteinExistence type="predicted"/>
<evidence type="ECO:0000256" key="1">
    <source>
        <dbReference type="SAM" id="MobiDB-lite"/>
    </source>
</evidence>
<accession>A0A6H9STQ7</accession>
<evidence type="ECO:0000313" key="3">
    <source>
        <dbReference type="Proteomes" id="UP000430232"/>
    </source>
</evidence>
<gene>
    <name evidence="2" type="ORF">F7R21_02155</name>
</gene>